<organism evidence="2 3">
    <name type="scientific">Bifidobacterium xylocopae</name>
    <dbReference type="NCBI Taxonomy" id="2493119"/>
    <lineage>
        <taxon>Bacteria</taxon>
        <taxon>Bacillati</taxon>
        <taxon>Actinomycetota</taxon>
        <taxon>Actinomycetes</taxon>
        <taxon>Bifidobacteriales</taxon>
        <taxon>Bifidobacteriaceae</taxon>
        <taxon>Bifidobacterium</taxon>
    </lineage>
</organism>
<evidence type="ECO:0000256" key="1">
    <source>
        <dbReference type="SAM" id="MobiDB-lite"/>
    </source>
</evidence>
<dbReference type="InterPro" id="IPR016024">
    <property type="entry name" value="ARM-type_fold"/>
</dbReference>
<gene>
    <name evidence="2" type="ORF">CRD59_04095</name>
</gene>
<dbReference type="SUPFAM" id="SSF48371">
    <property type="entry name" value="ARM repeat"/>
    <property type="match status" value="1"/>
</dbReference>
<proteinExistence type="predicted"/>
<dbReference type="InterPro" id="IPR011989">
    <property type="entry name" value="ARM-like"/>
</dbReference>
<dbReference type="EMBL" id="PDCH01000006">
    <property type="protein sequence ID" value="RBP99385.1"/>
    <property type="molecule type" value="Genomic_DNA"/>
</dbReference>
<reference evidence="2 3" key="1">
    <citation type="submission" date="2017-10" db="EMBL/GenBank/DDBJ databases">
        <title>Bifidobacterium xylocopum sp. nov. and Bifidobacterium aemilianum sp. nov., from the carpenter bee (Xylocopa violacea) digestive tract.</title>
        <authorList>
            <person name="Alberoni D."/>
            <person name="Baffoni L."/>
            <person name="Di Gioia D."/>
            <person name="Gaggia F."/>
            <person name="Biavati B."/>
        </authorList>
    </citation>
    <scope>NUCLEOTIDE SEQUENCE [LARGE SCALE GENOMIC DNA]</scope>
    <source>
        <strain evidence="2 3">XV2</strain>
    </source>
</reference>
<comment type="caution">
    <text evidence="2">The sequence shown here is derived from an EMBL/GenBank/DDBJ whole genome shotgun (WGS) entry which is preliminary data.</text>
</comment>
<protein>
    <submittedName>
        <fullName evidence="2">AbrB family transcriptional regulator</fullName>
    </submittedName>
</protein>
<keyword evidence="3" id="KW-1185">Reference proteome</keyword>
<dbReference type="Proteomes" id="UP000252345">
    <property type="component" value="Unassembled WGS sequence"/>
</dbReference>
<dbReference type="AlphaFoldDB" id="A0A366KCB4"/>
<accession>A0A366KCB4</accession>
<evidence type="ECO:0000313" key="2">
    <source>
        <dbReference type="EMBL" id="RBP99385.1"/>
    </source>
</evidence>
<dbReference type="RefSeq" id="WP_113853370.1">
    <property type="nucleotide sequence ID" value="NZ_PDCH01000006.1"/>
</dbReference>
<feature type="region of interest" description="Disordered" evidence="1">
    <location>
        <begin position="1"/>
        <end position="20"/>
    </location>
</feature>
<dbReference type="OrthoDB" id="3238060at2"/>
<sequence length="211" mass="22525">MLVAMSDSENGQRGQGHPGEVLTVSYERLRHSEDAAELSRLARQPLPDRADQAAFSRATALLEAVAGNLHTPVEDRVFLAETMPFPNILVKLSQDPDPQVRRAVAANKDDKNWLAGLLTKDSDGGVRAAALTNPMTSWKMRLEGAQNGDTDPETLDFLAQLGISVEPDAPGVLATMVRRAVAVNPSTAAGTIERLKSDPEAHVAKAAASRG</sequence>
<evidence type="ECO:0000313" key="3">
    <source>
        <dbReference type="Proteomes" id="UP000252345"/>
    </source>
</evidence>
<name>A0A366KCB4_9BIFI</name>
<dbReference type="Gene3D" id="1.25.10.10">
    <property type="entry name" value="Leucine-rich Repeat Variant"/>
    <property type="match status" value="1"/>
</dbReference>